<sequence length="473" mass="49458">MAEGWKSRSGFWRAGCGLAAAVLMLSLGAARAQSRLDMAPDPDQSRAEYERISQEITLSSERLARLAADMATVKKDHASITAALIQSAMTEQKLGQDIEDIGAKLEGLKGDEQKIRASLAARRDVLAEVLAALQRMGLNPPPAILVKPEDALSSVRSAILLGAVVPELRQQTEILLAELKEQSRVTASIEAERARLTAAVAEQTAEKKRLGMLLEAKQKLEAETQTALAAEKQRSAALAAKAGSLKELIASLEADKARKTADAAKAAEQKAAEQKAAEQKAAEQKAAGADKAPALGAPAQTAPAQKAPEQTELAALPVPEANRLTAAAPFSALQGQIALPVTGKIKRRFGASDGNGAVMLGDMVATQSGAIVTAPADGNVLYAGPFRSYGQLLILNAGDGYHVVLAGMSRISVASGQSVLAGEPVGAMGEARVASTSASKNGNATPELYVEFRKDGKPVDPTPWWADRLSGRT</sequence>
<feature type="region of interest" description="Disordered" evidence="7">
    <location>
        <begin position="265"/>
        <end position="309"/>
    </location>
</feature>
<evidence type="ECO:0000256" key="7">
    <source>
        <dbReference type="SAM" id="MobiDB-lite"/>
    </source>
</evidence>
<dbReference type="AlphaFoldDB" id="A0A1G9IIZ5"/>
<accession>A0A1G9IIZ5</accession>
<evidence type="ECO:0000256" key="4">
    <source>
        <dbReference type="ARBA" id="ARBA00022801"/>
    </source>
</evidence>
<dbReference type="Gene3D" id="2.70.70.10">
    <property type="entry name" value="Glucose Permease (Domain IIA)"/>
    <property type="match status" value="1"/>
</dbReference>
<organism evidence="9 10">
    <name type="scientific">Mesorhizobium muleiense</name>
    <dbReference type="NCBI Taxonomy" id="1004279"/>
    <lineage>
        <taxon>Bacteria</taxon>
        <taxon>Pseudomonadati</taxon>
        <taxon>Pseudomonadota</taxon>
        <taxon>Alphaproteobacteria</taxon>
        <taxon>Hyphomicrobiales</taxon>
        <taxon>Phyllobacteriaceae</taxon>
        <taxon>Mesorhizobium</taxon>
    </lineage>
</organism>
<evidence type="ECO:0000256" key="1">
    <source>
        <dbReference type="ARBA" id="ARBA00001947"/>
    </source>
</evidence>
<dbReference type="InterPro" id="IPR016047">
    <property type="entry name" value="M23ase_b-sheet_dom"/>
</dbReference>
<dbReference type="GO" id="GO:0046872">
    <property type="term" value="F:metal ion binding"/>
    <property type="evidence" value="ECO:0007669"/>
    <property type="project" value="UniProtKB-KW"/>
</dbReference>
<evidence type="ECO:0000256" key="5">
    <source>
        <dbReference type="ARBA" id="ARBA00022833"/>
    </source>
</evidence>
<protein>
    <submittedName>
        <fullName evidence="9">Septal ring factor EnvC, activator of murein hydrolases AmiA and AmiB</fullName>
    </submittedName>
</protein>
<reference evidence="10" key="1">
    <citation type="submission" date="2016-10" db="EMBL/GenBank/DDBJ databases">
        <authorList>
            <person name="Varghese N."/>
            <person name="Submissions S."/>
        </authorList>
    </citation>
    <scope>NUCLEOTIDE SEQUENCE [LARGE SCALE GENOMIC DNA]</scope>
    <source>
        <strain evidence="10">CGMCC 1.11022</strain>
    </source>
</reference>
<feature type="domain" description="M23ase beta-sheet core" evidence="8">
    <location>
        <begin position="363"/>
        <end position="461"/>
    </location>
</feature>
<evidence type="ECO:0000256" key="2">
    <source>
        <dbReference type="ARBA" id="ARBA00022670"/>
    </source>
</evidence>
<dbReference type="CDD" id="cd12797">
    <property type="entry name" value="M23_peptidase"/>
    <property type="match status" value="1"/>
</dbReference>
<gene>
    <name evidence="9" type="ORF">SAMN05428953_13051</name>
</gene>
<comment type="cofactor">
    <cofactor evidence="1">
        <name>Zn(2+)</name>
        <dbReference type="ChEBI" id="CHEBI:29105"/>
    </cofactor>
</comment>
<feature type="compositionally biased region" description="Low complexity" evidence="7">
    <location>
        <begin position="284"/>
        <end position="309"/>
    </location>
</feature>
<evidence type="ECO:0000313" key="9">
    <source>
        <dbReference type="EMBL" id="SDL24824.1"/>
    </source>
</evidence>
<keyword evidence="2" id="KW-0645">Protease</keyword>
<dbReference type="RefSeq" id="WP_091600208.1">
    <property type="nucleotide sequence ID" value="NZ_FNEE01000030.1"/>
</dbReference>
<keyword evidence="3" id="KW-0479">Metal-binding</keyword>
<name>A0A1G9IIZ5_9HYPH</name>
<dbReference type="InterPro" id="IPR011055">
    <property type="entry name" value="Dup_hybrid_motif"/>
</dbReference>
<keyword evidence="5" id="KW-0862">Zinc</keyword>
<keyword evidence="4 9" id="KW-0378">Hydrolase</keyword>
<keyword evidence="6" id="KW-0482">Metalloprotease</keyword>
<dbReference type="EMBL" id="FNEE01000030">
    <property type="protein sequence ID" value="SDL24824.1"/>
    <property type="molecule type" value="Genomic_DNA"/>
</dbReference>
<dbReference type="Proteomes" id="UP000198894">
    <property type="component" value="Unassembled WGS sequence"/>
</dbReference>
<feature type="compositionally biased region" description="Basic and acidic residues" evidence="7">
    <location>
        <begin position="265"/>
        <end position="283"/>
    </location>
</feature>
<dbReference type="SUPFAM" id="SSF51261">
    <property type="entry name" value="Duplicated hybrid motif"/>
    <property type="match status" value="1"/>
</dbReference>
<dbReference type="GO" id="GO:0004222">
    <property type="term" value="F:metalloendopeptidase activity"/>
    <property type="evidence" value="ECO:0007669"/>
    <property type="project" value="TreeGrafter"/>
</dbReference>
<dbReference type="Pfam" id="PF01551">
    <property type="entry name" value="Peptidase_M23"/>
    <property type="match status" value="1"/>
</dbReference>
<proteinExistence type="predicted"/>
<dbReference type="InterPro" id="IPR050570">
    <property type="entry name" value="Cell_wall_metabolism_enzyme"/>
</dbReference>
<evidence type="ECO:0000256" key="3">
    <source>
        <dbReference type="ARBA" id="ARBA00022723"/>
    </source>
</evidence>
<dbReference type="PANTHER" id="PTHR21666:SF288">
    <property type="entry name" value="CELL DIVISION PROTEIN YTFB"/>
    <property type="match status" value="1"/>
</dbReference>
<dbReference type="PANTHER" id="PTHR21666">
    <property type="entry name" value="PEPTIDASE-RELATED"/>
    <property type="match status" value="1"/>
</dbReference>
<dbReference type="GO" id="GO:0006508">
    <property type="term" value="P:proteolysis"/>
    <property type="evidence" value="ECO:0007669"/>
    <property type="project" value="UniProtKB-KW"/>
</dbReference>
<evidence type="ECO:0000256" key="6">
    <source>
        <dbReference type="ARBA" id="ARBA00023049"/>
    </source>
</evidence>
<evidence type="ECO:0000313" key="10">
    <source>
        <dbReference type="Proteomes" id="UP000198894"/>
    </source>
</evidence>
<evidence type="ECO:0000259" key="8">
    <source>
        <dbReference type="Pfam" id="PF01551"/>
    </source>
</evidence>
<keyword evidence="10" id="KW-1185">Reference proteome</keyword>